<dbReference type="Proteomes" id="UP000198775">
    <property type="component" value="Unassembled WGS sequence"/>
</dbReference>
<gene>
    <name evidence="2" type="ORF">SAMN05216388_1009149</name>
</gene>
<dbReference type="Pfam" id="PF23544">
    <property type="entry name" value="AtuA_ferredoxin"/>
    <property type="match status" value="1"/>
</dbReference>
<dbReference type="PANTHER" id="PTHR47708:SF2">
    <property type="entry name" value="SI:CH73-132F6.5"/>
    <property type="match status" value="1"/>
</dbReference>
<dbReference type="RefSeq" id="WP_092660180.1">
    <property type="nucleotide sequence ID" value="NZ_FOCX01000009.1"/>
</dbReference>
<feature type="domain" description="AtuA-like ferredoxin-fold" evidence="1">
    <location>
        <begin position="3"/>
        <end position="100"/>
    </location>
</feature>
<proteinExistence type="predicted"/>
<dbReference type="OrthoDB" id="350524at2157"/>
<sequence>MLELREIAHARSGDKGNIANIGVIAKEPEYYPIIEEHVTAARVKDHFGDLCEGEVERYPMQNIHAFNFVLHEALGGGGVGSLYLDNQGKTYSGAILRMELDVSIDTDD</sequence>
<dbReference type="PANTHER" id="PTHR47708">
    <property type="match status" value="1"/>
</dbReference>
<name>A0A1H8MVW2_9EURY</name>
<reference evidence="3" key="1">
    <citation type="submission" date="2016-10" db="EMBL/GenBank/DDBJ databases">
        <authorList>
            <person name="Varghese N."/>
            <person name="Submissions S."/>
        </authorList>
    </citation>
    <scope>NUCLEOTIDE SEQUENCE [LARGE SCALE GENOMIC DNA]</scope>
    <source>
        <strain evidence="3">IBRC-M 10043</strain>
    </source>
</reference>
<organism evidence="2 3">
    <name type="scientific">Halorientalis persicus</name>
    <dbReference type="NCBI Taxonomy" id="1367881"/>
    <lineage>
        <taxon>Archaea</taxon>
        <taxon>Methanobacteriati</taxon>
        <taxon>Methanobacteriota</taxon>
        <taxon>Stenosarchaea group</taxon>
        <taxon>Halobacteria</taxon>
        <taxon>Halobacteriales</taxon>
        <taxon>Haloarculaceae</taxon>
        <taxon>Halorientalis</taxon>
    </lineage>
</organism>
<protein>
    <recommendedName>
        <fullName evidence="1">AtuA-like ferredoxin-fold domain-containing protein</fullName>
    </recommendedName>
</protein>
<dbReference type="AlphaFoldDB" id="A0A1H8MVW2"/>
<evidence type="ECO:0000313" key="2">
    <source>
        <dbReference type="EMBL" id="SEO21571.1"/>
    </source>
</evidence>
<keyword evidence="3" id="KW-1185">Reference proteome</keyword>
<accession>A0A1H8MVW2</accession>
<dbReference type="InterPro" id="IPR056362">
    <property type="entry name" value="AtuA-like_ferredoxin_dom"/>
</dbReference>
<dbReference type="EMBL" id="FOCX01000009">
    <property type="protein sequence ID" value="SEO21571.1"/>
    <property type="molecule type" value="Genomic_DNA"/>
</dbReference>
<evidence type="ECO:0000259" key="1">
    <source>
        <dbReference type="Pfam" id="PF23544"/>
    </source>
</evidence>
<evidence type="ECO:0000313" key="3">
    <source>
        <dbReference type="Proteomes" id="UP000198775"/>
    </source>
</evidence>